<comment type="caution">
    <text evidence="1">The sequence shown here is derived from an EMBL/GenBank/DDBJ whole genome shotgun (WGS) entry which is preliminary data.</text>
</comment>
<dbReference type="Proteomes" id="UP000521943">
    <property type="component" value="Unassembled WGS sequence"/>
</dbReference>
<evidence type="ECO:0000313" key="2">
    <source>
        <dbReference type="Proteomes" id="UP000521943"/>
    </source>
</evidence>
<proteinExistence type="predicted"/>
<accession>A0A8H6HZU0</accession>
<reference evidence="1 2" key="1">
    <citation type="submission" date="2020-07" db="EMBL/GenBank/DDBJ databases">
        <title>Comparative genomics of pyrophilous fungi reveals a link between fire events and developmental genes.</title>
        <authorList>
            <consortium name="DOE Joint Genome Institute"/>
            <person name="Steindorff A.S."/>
            <person name="Carver A."/>
            <person name="Calhoun S."/>
            <person name="Stillman K."/>
            <person name="Liu H."/>
            <person name="Lipzen A."/>
            <person name="Pangilinan J."/>
            <person name="Labutti K."/>
            <person name="Bruns T.D."/>
            <person name="Grigoriev I.V."/>
        </authorList>
    </citation>
    <scope>NUCLEOTIDE SEQUENCE [LARGE SCALE GENOMIC DNA]</scope>
    <source>
        <strain evidence="1 2">CBS 144469</strain>
    </source>
</reference>
<evidence type="ECO:0000313" key="1">
    <source>
        <dbReference type="EMBL" id="KAF6756300.1"/>
    </source>
</evidence>
<dbReference type="SUPFAM" id="SSF52047">
    <property type="entry name" value="RNI-like"/>
    <property type="match status" value="1"/>
</dbReference>
<organism evidence="1 2">
    <name type="scientific">Ephemerocybe angulata</name>
    <dbReference type="NCBI Taxonomy" id="980116"/>
    <lineage>
        <taxon>Eukaryota</taxon>
        <taxon>Fungi</taxon>
        <taxon>Dikarya</taxon>
        <taxon>Basidiomycota</taxon>
        <taxon>Agaricomycotina</taxon>
        <taxon>Agaricomycetes</taxon>
        <taxon>Agaricomycetidae</taxon>
        <taxon>Agaricales</taxon>
        <taxon>Agaricineae</taxon>
        <taxon>Psathyrellaceae</taxon>
        <taxon>Ephemerocybe</taxon>
    </lineage>
</organism>
<dbReference type="OrthoDB" id="3071584at2759"/>
<protein>
    <submittedName>
        <fullName evidence="1">Uncharacterized protein</fullName>
    </submittedName>
</protein>
<gene>
    <name evidence="1" type="ORF">DFP72DRAFT_1116428</name>
</gene>
<dbReference type="EMBL" id="JACGCI010000026">
    <property type="protein sequence ID" value="KAF6756300.1"/>
    <property type="molecule type" value="Genomic_DNA"/>
</dbReference>
<name>A0A8H6HZU0_9AGAR</name>
<keyword evidence="2" id="KW-1185">Reference proteome</keyword>
<dbReference type="AlphaFoldDB" id="A0A8H6HZU0"/>
<sequence>MYSELVMNQINGRFIQKLEGLKDADHAKRPPTRNFTSITLRNASDPNSRHHLRNSPSPQMILLAVIPTLDNVTQFTVSWNSAEGFDAPYLTLAWYTLPSNLHELHLDVHPRFFNLCITETDETPALTSQTIDNMAKFIGKFKHSLKALYIGSPQKRNLGEVYARLPRFDNLQEFEICPHTFSSPSNVLSFLQMHSDVLRSITYASDPNPAFQDGLSQLDMATLEKLVMRLNYVPYPRAWWTAPSPFFNSVSSTLRVLLIEAAVTVAELIQLLDAFPAPAAIEEFSVSIHNLSIEILVIMAKRLPKLKSLDLRIHDVIAKGGFPITPGEFFPENTMSTNLHPRQTTPEAFIQWAKDDLPPLAWGLQDILIKRRSCCGDLILWGVMRLCAECIPTITSFAKRGSTRVPNPPNVKPPGKSIRCSGTVCAFGGGGSAKEPRDYTP</sequence>